<feature type="domain" description="RecC C-terminal" evidence="11">
    <location>
        <begin position="863"/>
        <end position="1085"/>
    </location>
</feature>
<dbReference type="Gene3D" id="3.40.50.10930">
    <property type="match status" value="1"/>
</dbReference>
<comment type="caution">
    <text evidence="12">The sequence shown here is derived from an EMBL/GenBank/DDBJ whole genome shotgun (WGS) entry which is preliminary data.</text>
</comment>
<dbReference type="NCBIfam" id="TIGR01450">
    <property type="entry name" value="recC"/>
    <property type="match status" value="1"/>
</dbReference>
<comment type="subunit">
    <text evidence="10">Heterotrimer of RecB, RecC and RecD. All subunits contribute to DNA-binding.</text>
</comment>
<protein>
    <recommendedName>
        <fullName evidence="10">RecBCD enzyme subunit RecC</fullName>
    </recommendedName>
    <alternativeName>
        <fullName evidence="10">Exonuclease V subunit RecC</fullName>
        <shortName evidence="10">ExoV subunit RecC</shortName>
    </alternativeName>
    <alternativeName>
        <fullName evidence="10">Helicase/nuclease RecBCD subunit RecC</fullName>
    </alternativeName>
</protein>
<keyword evidence="9 10" id="KW-0234">DNA repair</keyword>
<keyword evidence="7 10" id="KW-0067">ATP-binding</keyword>
<keyword evidence="6 10" id="KW-0269">Exonuclease</keyword>
<dbReference type="InterPro" id="IPR011335">
    <property type="entry name" value="Restrct_endonuc-II-like"/>
</dbReference>
<dbReference type="SUPFAM" id="SSF52980">
    <property type="entry name" value="Restriction endonuclease-like"/>
    <property type="match status" value="1"/>
</dbReference>
<keyword evidence="2 10" id="KW-0547">Nucleotide-binding</keyword>
<dbReference type="GO" id="GO:0009338">
    <property type="term" value="C:exodeoxyribonuclease V complex"/>
    <property type="evidence" value="ECO:0007669"/>
    <property type="project" value="InterPro"/>
</dbReference>
<dbReference type="Gene3D" id="1.10.10.990">
    <property type="match status" value="1"/>
</dbReference>
<keyword evidence="13" id="KW-1185">Reference proteome</keyword>
<evidence type="ECO:0000256" key="2">
    <source>
        <dbReference type="ARBA" id="ARBA00022741"/>
    </source>
</evidence>
<evidence type="ECO:0000256" key="8">
    <source>
        <dbReference type="ARBA" id="ARBA00023125"/>
    </source>
</evidence>
<dbReference type="HAMAP" id="MF_01486">
    <property type="entry name" value="RecC"/>
    <property type="match status" value="1"/>
</dbReference>
<gene>
    <name evidence="10" type="primary">recC</name>
    <name evidence="12" type="ORF">EV697_101107</name>
</gene>
<evidence type="ECO:0000256" key="1">
    <source>
        <dbReference type="ARBA" id="ARBA00022722"/>
    </source>
</evidence>
<dbReference type="PANTHER" id="PTHR30591:SF1">
    <property type="entry name" value="RECBCD ENZYME SUBUNIT RECC"/>
    <property type="match status" value="1"/>
</dbReference>
<dbReference type="Pfam" id="PF17946">
    <property type="entry name" value="RecC_C"/>
    <property type="match status" value="1"/>
</dbReference>
<keyword evidence="4 10" id="KW-0378">Hydrolase</keyword>
<evidence type="ECO:0000256" key="9">
    <source>
        <dbReference type="ARBA" id="ARBA00023204"/>
    </source>
</evidence>
<dbReference type="Gene3D" id="1.10.10.160">
    <property type="match status" value="1"/>
</dbReference>
<accession>A0A4R2N2A4</accession>
<evidence type="ECO:0000256" key="10">
    <source>
        <dbReference type="HAMAP-Rule" id="MF_01486"/>
    </source>
</evidence>
<dbReference type="AlphaFoldDB" id="A0A4R2N2A4"/>
<comment type="function">
    <text evidence="10">A helicase/nuclease that prepares dsDNA breaks (DSB) for recombinational DNA repair. Binds to DSBs and unwinds DNA via a highly rapid and processive ATP-dependent bidirectional helicase activity. Unwinds dsDNA until it encounters a Chi (crossover hotspot instigator) sequence from the 3' direction. Cuts ssDNA a few nucleotides 3' to the Chi site. The properties and activities of the enzyme are changed at Chi. The Chi-altered holoenzyme produces a long 3'-ssDNA overhang and facilitates RecA-binding to the ssDNA for homologous DNA recombination and repair. Holoenzyme degrades any linearized DNA that is unable to undergo homologous recombination. In the holoenzyme this subunit recognizes the wild-type Chi sequence, and when added to isolated RecB increases its ATP-dependent helicase processivity.</text>
</comment>
<reference evidence="12 13" key="1">
    <citation type="submission" date="2019-03" db="EMBL/GenBank/DDBJ databases">
        <title>Genomic Encyclopedia of Type Strains, Phase IV (KMG-IV): sequencing the most valuable type-strain genomes for metagenomic binning, comparative biology and taxonomic classification.</title>
        <authorList>
            <person name="Goeker M."/>
        </authorList>
    </citation>
    <scope>NUCLEOTIDE SEQUENCE [LARGE SCALE GENOMIC DNA]</scope>
    <source>
        <strain evidence="12 13">DSM 28231</strain>
    </source>
</reference>
<evidence type="ECO:0000313" key="13">
    <source>
        <dbReference type="Proteomes" id="UP000294841"/>
    </source>
</evidence>
<dbReference type="PIRSF" id="PIRSF000980">
    <property type="entry name" value="RecC"/>
    <property type="match status" value="1"/>
</dbReference>
<evidence type="ECO:0000256" key="7">
    <source>
        <dbReference type="ARBA" id="ARBA00022840"/>
    </source>
</evidence>
<evidence type="ECO:0000256" key="4">
    <source>
        <dbReference type="ARBA" id="ARBA00022801"/>
    </source>
</evidence>
<dbReference type="Gene3D" id="3.40.50.300">
    <property type="entry name" value="P-loop containing nucleotide triphosphate hydrolases"/>
    <property type="match status" value="2"/>
</dbReference>
<evidence type="ECO:0000256" key="3">
    <source>
        <dbReference type="ARBA" id="ARBA00022763"/>
    </source>
</evidence>
<comment type="miscellaneous">
    <text evidence="10">In the RecBCD complex, RecB has a slow 3'-5' helicase, an exonuclease activity and loads RecA onto ssDNA, RecD has a fast 5'-3' helicase activity, while RecC stimulates the ATPase and processivity of the RecB helicase and contributes to recognition of the Chi site.</text>
</comment>
<dbReference type="GO" id="GO:0008854">
    <property type="term" value="F:exodeoxyribonuclease V activity"/>
    <property type="evidence" value="ECO:0007669"/>
    <property type="project" value="InterPro"/>
</dbReference>
<evidence type="ECO:0000313" key="12">
    <source>
        <dbReference type="EMBL" id="TCP13986.1"/>
    </source>
</evidence>
<sequence length="1158" mass="135475">MEMQSEMQSQFTIYYSNQLEVQKAILLRVMDITPLNNPFESEVILVQSPGMAKWLQWKIAEEKGIASNIKFPMPATFIWQQYVDNLSNVEKISQFNKESIIWRLMRLIPTFLDKENFQPLRHYLKYSQEAEQQKLYQLACKIADLFDQYLVYRPEWIDAWENNQDDKIEQAIIQFNKLKANQSINNEKNDRTFTQVSEHIQWQGLLWRALVREIKQENPNAHHRANLHKRFLELLAIQNPQHLPKRIFVFGISALPKVYLDTLQALSDYCQVHLFFNSASKEYWGDIIDERYLQKLQQKKRYTYLSDSQGKFSSETRDIFSENQLVNIGNEKVDRTNEGEKLQIGHPLLASWGKLGRDFLYLLSDIDHLEIEAYTEGSDRHLLAQLQTSILNLATSKINSLIKKDNDRSISFHSCYSIMREVEALQDYLLHLFNENKNKAEDEKITPKDIVVMVADIDKYTPYIQAVFSQGEHYIPFSISDNKLSESDVLVMSFIHLLNLKESLFTAEEVLAFLDIPSIREHFDIEENDLVQIRYWVEKSGIRFGLEKSLDNQQKNYNSWKAGLERMLLGYAMREENGIWQDSLGFDSSYGLQGEIAGSLSAFIDCLYQWQQILQGKYQAEQWQAYLSDLIDGFFAETPQSSKTLWYFKENIQALTEQLQSVQFTDVLSVEVIAETLTEKLQEIPNSLTFLAGKVNFCTLLPMRSIPFKVVCLLGMNDGEYPRQQTANSFDLMFYHRQKGDRVRRDDDRYLFLEALLSAQDYLYISYIGRSIVDDSEREPSVLVSQLLDYLAENLSKIGELSERKQIKNSLIKQHSMTAFGEQNFKGNDRTFAKRWLSVAKADRQQADNHFIQPLQCSEQIEVIELENLIAFICDPVKFFFERRLGVYLGNDIDTIADTENFILDSLDNYLINEQLIHCDSTNFNQFFEQLKIKGTMPRGTFAEIYQQNFEDNILDFKEQINTYLTEQYDSIYIDQLIEVDNRKIRLRGTLDHLYNNNTQRVTWRVASIKNKDIIQVWIPYLLQIVTQKRVLPAIHYGRDGYKTFSSIEKTTALKQLEVYIKDYLLGQNELFLVPSAFALDYLKNLLEKDGTKKEQSTVDLDKCFSEVTKIIAGDCYSKGNIYWQRVFEQTDLVQEQLESINQKTVDWFEVMNKSLVK</sequence>
<keyword evidence="1 10" id="KW-0540">Nuclease</keyword>
<dbReference type="SUPFAM" id="SSF52540">
    <property type="entry name" value="P-loop containing nucleoside triphosphate hydrolases"/>
    <property type="match status" value="2"/>
</dbReference>
<keyword evidence="5 10" id="KW-0347">Helicase</keyword>
<dbReference type="InterPro" id="IPR041500">
    <property type="entry name" value="RecC_C"/>
</dbReference>
<dbReference type="InterPro" id="IPR013986">
    <property type="entry name" value="DExx_box_DNA_helicase_dom_sf"/>
</dbReference>
<evidence type="ECO:0000256" key="6">
    <source>
        <dbReference type="ARBA" id="ARBA00022839"/>
    </source>
</evidence>
<proteinExistence type="inferred from homology"/>
<dbReference type="EMBL" id="SLXI01000001">
    <property type="protein sequence ID" value="TCP13986.1"/>
    <property type="molecule type" value="Genomic_DNA"/>
</dbReference>
<dbReference type="PANTHER" id="PTHR30591">
    <property type="entry name" value="RECBCD ENZYME SUBUNIT RECC"/>
    <property type="match status" value="1"/>
</dbReference>
<dbReference type="GO" id="GO:0003678">
    <property type="term" value="F:DNA helicase activity"/>
    <property type="evidence" value="ECO:0007669"/>
    <property type="project" value="UniProtKB-UniRule"/>
</dbReference>
<dbReference type="Proteomes" id="UP000294841">
    <property type="component" value="Unassembled WGS sequence"/>
</dbReference>
<dbReference type="Pfam" id="PF04257">
    <property type="entry name" value="Exonuc_V_gamma"/>
    <property type="match status" value="1"/>
</dbReference>
<keyword evidence="8 10" id="KW-0238">DNA-binding</keyword>
<dbReference type="InterPro" id="IPR006697">
    <property type="entry name" value="RecC"/>
</dbReference>
<dbReference type="GO" id="GO:0003677">
    <property type="term" value="F:DNA binding"/>
    <property type="evidence" value="ECO:0007669"/>
    <property type="project" value="UniProtKB-UniRule"/>
</dbReference>
<evidence type="ECO:0000259" key="11">
    <source>
        <dbReference type="Pfam" id="PF17946"/>
    </source>
</evidence>
<dbReference type="InterPro" id="IPR027417">
    <property type="entry name" value="P-loop_NTPase"/>
</dbReference>
<dbReference type="GO" id="GO:0000724">
    <property type="term" value="P:double-strand break repair via homologous recombination"/>
    <property type="evidence" value="ECO:0007669"/>
    <property type="project" value="UniProtKB-UniRule"/>
</dbReference>
<name>A0A4R2N2A4_9PAST</name>
<keyword evidence="3 10" id="KW-0227">DNA damage</keyword>
<comment type="similarity">
    <text evidence="10">Belongs to the RecC family.</text>
</comment>
<organism evidence="12 13">
    <name type="scientific">Bisgaardia hudsonensis</name>
    <dbReference type="NCBI Taxonomy" id="109472"/>
    <lineage>
        <taxon>Bacteria</taxon>
        <taxon>Pseudomonadati</taxon>
        <taxon>Pseudomonadota</taxon>
        <taxon>Gammaproteobacteria</taxon>
        <taxon>Pasteurellales</taxon>
        <taxon>Pasteurellaceae</taxon>
        <taxon>Bisgaardia</taxon>
    </lineage>
</organism>
<dbReference type="GO" id="GO:0005524">
    <property type="term" value="F:ATP binding"/>
    <property type="evidence" value="ECO:0007669"/>
    <property type="project" value="UniProtKB-UniRule"/>
</dbReference>
<evidence type="ECO:0000256" key="5">
    <source>
        <dbReference type="ARBA" id="ARBA00022806"/>
    </source>
</evidence>